<protein>
    <submittedName>
        <fullName evidence="2">N-acetyldiaminopimelate deacetylase</fullName>
    </submittedName>
</protein>
<proteinExistence type="predicted"/>
<dbReference type="Pfam" id="PF01546">
    <property type="entry name" value="Peptidase_M20"/>
    <property type="match status" value="1"/>
</dbReference>
<dbReference type="RefSeq" id="WP_087615522.1">
    <property type="nucleotide sequence ID" value="NZ_JAFBEY010000002.1"/>
</dbReference>
<dbReference type="Proteomes" id="UP000196594">
    <property type="component" value="Unassembled WGS sequence"/>
</dbReference>
<reference evidence="2 3" key="1">
    <citation type="journal article" date="2017" name="Int. J. Syst. Evol. Microbiol.">
        <title>Solibacillus kalamii sp. nov., isolated from a high-efficiency particulate arrestance filter system used in the International Space Station.</title>
        <authorList>
            <person name="Checinska Sielaff A."/>
            <person name="Kumar R.M."/>
            <person name="Pal D."/>
            <person name="Mayilraj S."/>
            <person name="Venkateswaran K."/>
        </authorList>
    </citation>
    <scope>NUCLEOTIDE SEQUENCE [LARGE SCALE GENOMIC DNA]</scope>
    <source>
        <strain evidence="2 3">ISSFR-015</strain>
    </source>
</reference>
<gene>
    <name evidence="2" type="ORF">CBM15_01915</name>
</gene>
<keyword evidence="3" id="KW-1185">Reference proteome</keyword>
<dbReference type="InterPro" id="IPR036264">
    <property type="entry name" value="Bact_exopeptidase_dim_dom"/>
</dbReference>
<evidence type="ECO:0000313" key="2">
    <source>
        <dbReference type="EMBL" id="OUZ40649.1"/>
    </source>
</evidence>
<dbReference type="EMBL" id="NHNT01000001">
    <property type="protein sequence ID" value="OUZ40649.1"/>
    <property type="molecule type" value="Genomic_DNA"/>
</dbReference>
<name>A0ABX3ZLR3_9BACL</name>
<dbReference type="Gene3D" id="3.30.70.360">
    <property type="match status" value="1"/>
</dbReference>
<dbReference type="Gene3D" id="3.40.630.10">
    <property type="entry name" value="Zn peptidases"/>
    <property type="match status" value="1"/>
</dbReference>
<feature type="domain" description="Peptidase M20 dimerisation" evidence="1">
    <location>
        <begin position="180"/>
        <end position="269"/>
    </location>
</feature>
<sequence>MRHLIEVRRDLHKIPEVGFNEFKTQSYLLQFISNLDQQHLQITTWKTGIVVLIKGTNPSKLIGWRTDIDALPVQEETELPFESEVAGFMHACGHDCHMAIALGLVETFSKQPPVHNVVVYFQPAEEGPGGAEPMLEWLKEEQPHLVADEIYALHIAPEYPVGTIATRPGLLFANTSELFIDLKGIGGHAAYPHKTRDMTIAAANLVMQLQTIISRNVDPLDSAVITIGKMTSGTVQNVIAENARLEGTIRTLNAQAMAEVKRRIEAICKGIEAAFECAIAIDYGSMYYEVNNNANRANALLEFAEQFDGTTAYECPAAMTGEDFGYFIKDLPGAMFWTGANSSYGLHHAKMAPDESLIPLNCRFVEQFIRQLV</sequence>
<dbReference type="InterPro" id="IPR017439">
    <property type="entry name" value="Amidohydrolase"/>
</dbReference>
<dbReference type="InterPro" id="IPR011650">
    <property type="entry name" value="Peptidase_M20_dimer"/>
</dbReference>
<accession>A0ABX3ZLR3</accession>
<dbReference type="PIRSF" id="PIRSF005962">
    <property type="entry name" value="Pept_M20D_amidohydro"/>
    <property type="match status" value="1"/>
</dbReference>
<organism evidence="2 3">
    <name type="scientific">Solibacillus kalamii</name>
    <dbReference type="NCBI Taxonomy" id="1748298"/>
    <lineage>
        <taxon>Bacteria</taxon>
        <taxon>Bacillati</taxon>
        <taxon>Bacillota</taxon>
        <taxon>Bacilli</taxon>
        <taxon>Bacillales</taxon>
        <taxon>Caryophanaceae</taxon>
        <taxon>Solibacillus</taxon>
    </lineage>
</organism>
<dbReference type="InterPro" id="IPR002933">
    <property type="entry name" value="Peptidase_M20"/>
</dbReference>
<dbReference type="PANTHER" id="PTHR11014:SF98">
    <property type="entry name" value="N-ACETYLDIAMINOPIMELATE DEACETYLASE"/>
    <property type="match status" value="1"/>
</dbReference>
<dbReference type="SUPFAM" id="SSF53187">
    <property type="entry name" value="Zn-dependent exopeptidases"/>
    <property type="match status" value="1"/>
</dbReference>
<dbReference type="CDD" id="cd05670">
    <property type="entry name" value="M20_Acy1_YkuR-like"/>
    <property type="match status" value="1"/>
</dbReference>
<evidence type="ECO:0000259" key="1">
    <source>
        <dbReference type="Pfam" id="PF07687"/>
    </source>
</evidence>
<comment type="caution">
    <text evidence="2">The sequence shown here is derived from an EMBL/GenBank/DDBJ whole genome shotgun (WGS) entry which is preliminary data.</text>
</comment>
<dbReference type="PANTHER" id="PTHR11014">
    <property type="entry name" value="PEPTIDASE M20 FAMILY MEMBER"/>
    <property type="match status" value="1"/>
</dbReference>
<evidence type="ECO:0000313" key="3">
    <source>
        <dbReference type="Proteomes" id="UP000196594"/>
    </source>
</evidence>
<dbReference type="NCBIfam" id="TIGR01891">
    <property type="entry name" value="amidohydrolases"/>
    <property type="match status" value="1"/>
</dbReference>
<dbReference type="SUPFAM" id="SSF55031">
    <property type="entry name" value="Bacterial exopeptidase dimerisation domain"/>
    <property type="match status" value="1"/>
</dbReference>
<dbReference type="Pfam" id="PF07687">
    <property type="entry name" value="M20_dimer"/>
    <property type="match status" value="1"/>
</dbReference>